<dbReference type="InterPro" id="IPR020019">
    <property type="entry name" value="AcTrfase_PglD-like"/>
</dbReference>
<evidence type="ECO:0000259" key="4">
    <source>
        <dbReference type="Pfam" id="PF17836"/>
    </source>
</evidence>
<proteinExistence type="inferred from homology"/>
<feature type="site" description="Increases basicity of active site His" evidence="2">
    <location>
        <position position="133"/>
    </location>
</feature>
<dbReference type="Gene3D" id="3.40.50.20">
    <property type="match status" value="1"/>
</dbReference>
<gene>
    <name evidence="5" type="ORF">IC608_11090</name>
</gene>
<dbReference type="AlphaFoldDB" id="A0A927ITL8"/>
<protein>
    <submittedName>
        <fullName evidence="5">Acetyltransferase</fullName>
    </submittedName>
</protein>
<dbReference type="InterPro" id="IPR011004">
    <property type="entry name" value="Trimer_LpxA-like_sf"/>
</dbReference>
<name>A0A927ITL8_9HYPH</name>
<reference evidence="5" key="1">
    <citation type="submission" date="2020-09" db="EMBL/GenBank/DDBJ databases">
        <title>Genome seq and assembly of Devosia sp.</title>
        <authorList>
            <person name="Chhetri G."/>
        </authorList>
    </citation>
    <scope>NUCLEOTIDE SEQUENCE</scope>
    <source>
        <strain evidence="5">PTR5</strain>
    </source>
</reference>
<evidence type="ECO:0000256" key="1">
    <source>
        <dbReference type="ARBA" id="ARBA00007274"/>
    </source>
</evidence>
<accession>A0A927ITL8</accession>
<dbReference type="PANTHER" id="PTHR43300:SF7">
    <property type="entry name" value="UDP-N-ACETYLBACILLOSAMINE N-ACETYLTRANSFERASE"/>
    <property type="match status" value="1"/>
</dbReference>
<comment type="similarity">
    <text evidence="1">Belongs to the transferase hexapeptide repeat family.</text>
</comment>
<dbReference type="CDD" id="cd03360">
    <property type="entry name" value="LbH_AT_putative"/>
    <property type="match status" value="1"/>
</dbReference>
<dbReference type="SUPFAM" id="SSF51161">
    <property type="entry name" value="Trimeric LpxA-like enzymes"/>
    <property type="match status" value="1"/>
</dbReference>
<dbReference type="Gene3D" id="2.160.10.10">
    <property type="entry name" value="Hexapeptide repeat proteins"/>
    <property type="match status" value="1"/>
</dbReference>
<feature type="binding site" evidence="3">
    <location>
        <position position="65"/>
    </location>
    <ligand>
        <name>substrate</name>
    </ligand>
</feature>
<dbReference type="NCBIfam" id="TIGR03570">
    <property type="entry name" value="NeuD_NnaD"/>
    <property type="match status" value="1"/>
</dbReference>
<comment type="caution">
    <text evidence="5">The sequence shown here is derived from an EMBL/GenBank/DDBJ whole genome shotgun (WGS) entry which is preliminary data.</text>
</comment>
<dbReference type="InterPro" id="IPR041561">
    <property type="entry name" value="PglD_N"/>
</dbReference>
<evidence type="ECO:0000313" key="5">
    <source>
        <dbReference type="EMBL" id="MBD8066017.1"/>
    </source>
</evidence>
<feature type="binding site" evidence="3">
    <location>
        <position position="141"/>
    </location>
    <ligand>
        <name>acetyl-CoA</name>
        <dbReference type="ChEBI" id="CHEBI:57288"/>
    </ligand>
</feature>
<evidence type="ECO:0000256" key="2">
    <source>
        <dbReference type="PIRSR" id="PIRSR620019-1"/>
    </source>
</evidence>
<dbReference type="Pfam" id="PF17836">
    <property type="entry name" value="PglD_N"/>
    <property type="match status" value="1"/>
</dbReference>
<feature type="active site" description="Proton acceptor" evidence="2">
    <location>
        <position position="132"/>
    </location>
</feature>
<dbReference type="RefSeq" id="WP_191775281.1">
    <property type="nucleotide sequence ID" value="NZ_JACYFU010000002.1"/>
</dbReference>
<dbReference type="Proteomes" id="UP000654108">
    <property type="component" value="Unassembled WGS sequence"/>
</dbReference>
<sequence>MKHLAILGAGGHGRVVAESAAATGWRISFFDDARTGRVDGHLVAGSASDLKGAATGYDGILVAIGTNRTRLNWIKCLRSSGATIVTVIDPSSKVSASAVVGAGTYLASGSMVGTGARLGEGCIVNTAATVDHDCDLADGVHLSPGVHLSGNVTIGEASWLGTGCSVRNDIVIGRDVVAGVGSAIVSDVANDQTVVGVPARPMGRL</sequence>
<dbReference type="PANTHER" id="PTHR43300">
    <property type="entry name" value="ACETYLTRANSFERASE"/>
    <property type="match status" value="1"/>
</dbReference>
<keyword evidence="6" id="KW-1185">Reference proteome</keyword>
<dbReference type="InterPro" id="IPR050179">
    <property type="entry name" value="Trans_hexapeptide_repeat"/>
</dbReference>
<evidence type="ECO:0000256" key="3">
    <source>
        <dbReference type="PIRSR" id="PIRSR620019-2"/>
    </source>
</evidence>
<organism evidence="5 6">
    <name type="scientific">Devosia oryzisoli</name>
    <dbReference type="NCBI Taxonomy" id="2774138"/>
    <lineage>
        <taxon>Bacteria</taxon>
        <taxon>Pseudomonadati</taxon>
        <taxon>Pseudomonadota</taxon>
        <taxon>Alphaproteobacteria</taxon>
        <taxon>Hyphomicrobiales</taxon>
        <taxon>Devosiaceae</taxon>
        <taxon>Devosia</taxon>
    </lineage>
</organism>
<evidence type="ECO:0000313" key="6">
    <source>
        <dbReference type="Proteomes" id="UP000654108"/>
    </source>
</evidence>
<feature type="domain" description="PglD N-terminal" evidence="4">
    <location>
        <begin position="4"/>
        <end position="75"/>
    </location>
</feature>
<dbReference type="EMBL" id="JACYFU010000002">
    <property type="protein sequence ID" value="MBD8066017.1"/>
    <property type="molecule type" value="Genomic_DNA"/>
</dbReference>